<dbReference type="Proteomes" id="UP000095282">
    <property type="component" value="Unplaced"/>
</dbReference>
<dbReference type="AlphaFoldDB" id="A0A1I7URP8"/>
<dbReference type="PANTHER" id="PTHR21503:SF8">
    <property type="entry name" value="F-BOX ASSOCIATED DOMAIN-CONTAINING PROTEIN-RELATED"/>
    <property type="match status" value="1"/>
</dbReference>
<evidence type="ECO:0000313" key="2">
    <source>
        <dbReference type="WBParaSite" id="Csp11.Scaffold630.g18676.t1"/>
    </source>
</evidence>
<evidence type="ECO:0000313" key="1">
    <source>
        <dbReference type="Proteomes" id="UP000095282"/>
    </source>
</evidence>
<sequence length="350" mass="40837">MEFLRFPQLIQIEIVQQMDGRELMNLYFLSARARNVVKSFRLRNVHTVVDCGNLRCTSWIQCRPSSYPDKMITMRMRTLNWPEGRVYILECNGIVQLNASVIDREAEALPEIARELRRQKAFGILCTLYLHGMFTEIEVFTIRVSCKRRFDVFGEQNIFCFFQGQKYRYNGDFASLNQLWNDRVNYFPTIFPILDGILPANTLLTNISTIRSKICQGVTSALLQQFNGTSVVLENTNLTDNDFNLLINNWYEGGQPNLKALILWRVNDENVDLDAVLQGFEAHPYDEQQRARRYFLTPEIEAYSAGYKILLDCVDGLDIIRPRDGMRCTVRICEQTVFCFYVWHQNFPHA</sequence>
<keyword evidence="1" id="KW-1185">Reference proteome</keyword>
<protein>
    <submittedName>
        <fullName evidence="2">F-box domain-containing protein</fullName>
    </submittedName>
</protein>
<accession>A0A1I7URP8</accession>
<name>A0A1I7URP8_9PELO</name>
<organism evidence="1 2">
    <name type="scientific">Caenorhabditis tropicalis</name>
    <dbReference type="NCBI Taxonomy" id="1561998"/>
    <lineage>
        <taxon>Eukaryota</taxon>
        <taxon>Metazoa</taxon>
        <taxon>Ecdysozoa</taxon>
        <taxon>Nematoda</taxon>
        <taxon>Chromadorea</taxon>
        <taxon>Rhabditida</taxon>
        <taxon>Rhabditina</taxon>
        <taxon>Rhabditomorpha</taxon>
        <taxon>Rhabditoidea</taxon>
        <taxon>Rhabditidae</taxon>
        <taxon>Peloderinae</taxon>
        <taxon>Caenorhabditis</taxon>
    </lineage>
</organism>
<reference evidence="2" key="1">
    <citation type="submission" date="2016-11" db="UniProtKB">
        <authorList>
            <consortium name="WormBaseParasite"/>
        </authorList>
    </citation>
    <scope>IDENTIFICATION</scope>
</reference>
<dbReference type="WBParaSite" id="Csp11.Scaffold630.g18676.t1">
    <property type="protein sequence ID" value="Csp11.Scaffold630.g18676.t1"/>
    <property type="gene ID" value="Csp11.Scaffold630.g18676"/>
</dbReference>
<dbReference type="PANTHER" id="PTHR21503">
    <property type="entry name" value="F-BOX-CONTAINING HYPOTHETICAL PROTEIN C.ELEGANS"/>
    <property type="match status" value="1"/>
</dbReference>
<proteinExistence type="predicted"/>
<dbReference type="eggNOG" id="ENOG502THKP">
    <property type="taxonomic scope" value="Eukaryota"/>
</dbReference>